<evidence type="ECO:0000313" key="3">
    <source>
        <dbReference type="Proteomes" id="UP001057753"/>
    </source>
</evidence>
<comment type="caution">
    <text evidence="2">The sequence shown here is derived from an EMBL/GenBank/DDBJ whole genome shotgun (WGS) entry which is preliminary data.</text>
</comment>
<proteinExistence type="predicted"/>
<sequence length="244" mass="28578">MSVSQFKSFIACEARTMYELKGQYKAPDSQALIVGSYVHSAFESPEAFAEVEEKYSDTIYKKRGGKYADFEQADRMIETIKNDRLAMIALDGEPEQMYTGNLYGIDWKIKVDSINHGKRRFSDLKTTQDLHKRYWSDKYGKFTSFVEAWDYVFQMAIYREIIKQNTGEYYTPYIVAVTKENPPNKSVLEFDPSRFDFELEYAEFKIERIKSVKSEGEKPERCEKCDFCRRTKQLSNVIEIGDLI</sequence>
<dbReference type="InterPro" id="IPR024432">
    <property type="entry name" value="Put_RecE_PDDEXK-like_dom"/>
</dbReference>
<accession>A0A9Q4B229</accession>
<dbReference type="EMBL" id="JABXYM010000001">
    <property type="protein sequence ID" value="MCR6096906.1"/>
    <property type="molecule type" value="Genomic_DNA"/>
</dbReference>
<dbReference type="AlphaFoldDB" id="A0A9Q4B229"/>
<dbReference type="Gene3D" id="3.90.320.10">
    <property type="match status" value="1"/>
</dbReference>
<gene>
    <name evidence="2" type="ORF">HXA33_10090</name>
</gene>
<reference evidence="2" key="1">
    <citation type="submission" date="2020-06" db="EMBL/GenBank/DDBJ databases">
        <title>Insight into the genomes of haloalkaliphilic bacilli from Kenyan soda lakes.</title>
        <authorList>
            <person name="Mwirichia R."/>
            <person name="Villamizar G.C."/>
            <person name="Poehlein A."/>
            <person name="Mugweru J."/>
            <person name="Kipnyargis A."/>
            <person name="Kiplimo D."/>
            <person name="Orwa P."/>
            <person name="Daniel R."/>
        </authorList>
    </citation>
    <scope>NUCLEOTIDE SEQUENCE</scope>
    <source>
        <strain evidence="2">B1096_S55</strain>
    </source>
</reference>
<dbReference type="Pfam" id="PF12684">
    <property type="entry name" value="DUF3799"/>
    <property type="match status" value="1"/>
</dbReference>
<keyword evidence="3" id="KW-1185">Reference proteome</keyword>
<evidence type="ECO:0000259" key="1">
    <source>
        <dbReference type="Pfam" id="PF12684"/>
    </source>
</evidence>
<name>A0A9Q4B229_SALAG</name>
<evidence type="ECO:0000313" key="2">
    <source>
        <dbReference type="EMBL" id="MCR6096906.1"/>
    </source>
</evidence>
<dbReference type="InterPro" id="IPR011604">
    <property type="entry name" value="PDDEXK-like_dom_sf"/>
</dbReference>
<feature type="domain" description="Putative exodeoxyribonuclease 8 PDDEXK-like" evidence="1">
    <location>
        <begin position="2"/>
        <end position="231"/>
    </location>
</feature>
<protein>
    <submittedName>
        <fullName evidence="2">PD-(D/E)XK nuclease-like domain-containing protein</fullName>
    </submittedName>
</protein>
<dbReference type="Proteomes" id="UP001057753">
    <property type="component" value="Unassembled WGS sequence"/>
</dbReference>
<organism evidence="2 3">
    <name type="scientific">Salipaludibacillus agaradhaerens</name>
    <name type="common">Bacillus agaradhaerens</name>
    <dbReference type="NCBI Taxonomy" id="76935"/>
    <lineage>
        <taxon>Bacteria</taxon>
        <taxon>Bacillati</taxon>
        <taxon>Bacillota</taxon>
        <taxon>Bacilli</taxon>
        <taxon>Bacillales</taxon>
        <taxon>Bacillaceae</taxon>
    </lineage>
</organism>